<evidence type="ECO:0000313" key="2">
    <source>
        <dbReference type="EMBL" id="VWP02396.1"/>
    </source>
</evidence>
<dbReference type="InterPro" id="IPR046528">
    <property type="entry name" value="DUF6593"/>
</dbReference>
<dbReference type="Pfam" id="PF20236">
    <property type="entry name" value="DUF6593"/>
    <property type="match status" value="1"/>
</dbReference>
<sequence>MNISWSSSDHLNADVVDNASGQVLFHINTPYKFFKKEITTMTDPSGQVVAEYEPRLGHDRVTYKGETHRVSDWLPRKGFFSTYVAKSPVEVLGETKLTLVYVWKEKSGVKFKLVDENSDAVVATTHAPNLGIRTPRHNIVIDVDPEIVGFLDLIVISFVICESERVARLRSNQSAASISSASAVAAAAA</sequence>
<reference evidence="2" key="1">
    <citation type="submission" date="2019-10" db="EMBL/GenBank/DDBJ databases">
        <authorList>
            <person name="Nor Muhammad N."/>
        </authorList>
    </citation>
    <scope>NUCLEOTIDE SEQUENCE</scope>
</reference>
<dbReference type="EMBL" id="LR730175">
    <property type="protein sequence ID" value="VWP02396.1"/>
    <property type="molecule type" value="Genomic_DNA"/>
</dbReference>
<accession>A0A5K1K9B7</accession>
<proteinExistence type="predicted"/>
<feature type="domain" description="DUF6593" evidence="1">
    <location>
        <begin position="11"/>
        <end position="165"/>
    </location>
</feature>
<gene>
    <name evidence="2" type="primary">Q5ZUY9</name>
</gene>
<organism evidence="2">
    <name type="scientific">Ganoderma boninense</name>
    <dbReference type="NCBI Taxonomy" id="34458"/>
    <lineage>
        <taxon>Eukaryota</taxon>
        <taxon>Fungi</taxon>
        <taxon>Dikarya</taxon>
        <taxon>Basidiomycota</taxon>
        <taxon>Agaricomycotina</taxon>
        <taxon>Agaricomycetes</taxon>
        <taxon>Polyporales</taxon>
        <taxon>Polyporaceae</taxon>
        <taxon>Ganoderma</taxon>
    </lineage>
</organism>
<name>A0A5K1K9B7_9APHY</name>
<evidence type="ECO:0000259" key="1">
    <source>
        <dbReference type="Pfam" id="PF20236"/>
    </source>
</evidence>
<dbReference type="AlphaFoldDB" id="A0A5K1K9B7"/>
<protein>
    <submittedName>
        <fullName evidence="2">D-xylose-proton symporter</fullName>
    </submittedName>
</protein>